<evidence type="ECO:0000313" key="1">
    <source>
        <dbReference type="EMBL" id="TGZ55546.1"/>
    </source>
</evidence>
<dbReference type="AlphaFoldDB" id="A0A4S2L0F7"/>
<organism evidence="1 2">
    <name type="scientific">Temnothorax longispinosus</name>
    <dbReference type="NCBI Taxonomy" id="300112"/>
    <lineage>
        <taxon>Eukaryota</taxon>
        <taxon>Metazoa</taxon>
        <taxon>Ecdysozoa</taxon>
        <taxon>Arthropoda</taxon>
        <taxon>Hexapoda</taxon>
        <taxon>Insecta</taxon>
        <taxon>Pterygota</taxon>
        <taxon>Neoptera</taxon>
        <taxon>Endopterygota</taxon>
        <taxon>Hymenoptera</taxon>
        <taxon>Apocrita</taxon>
        <taxon>Aculeata</taxon>
        <taxon>Formicoidea</taxon>
        <taxon>Formicidae</taxon>
        <taxon>Myrmicinae</taxon>
        <taxon>Temnothorax</taxon>
    </lineage>
</organism>
<accession>A0A4S2L0F7</accession>
<gene>
    <name evidence="1" type="ORF">DBV15_12726</name>
</gene>
<reference evidence="1 2" key="1">
    <citation type="journal article" date="2019" name="Philos. Trans. R. Soc. Lond., B, Biol. Sci.">
        <title>Ant behaviour and brain gene expression of defending hosts depend on the ecological success of the intruding social parasite.</title>
        <authorList>
            <person name="Kaur R."/>
            <person name="Stoldt M."/>
            <person name="Jongepier E."/>
            <person name="Feldmeyer B."/>
            <person name="Menzel F."/>
            <person name="Bornberg-Bauer E."/>
            <person name="Foitzik S."/>
        </authorList>
    </citation>
    <scope>NUCLEOTIDE SEQUENCE [LARGE SCALE GENOMIC DNA]</scope>
    <source>
        <tissue evidence="1">Whole body</tissue>
    </source>
</reference>
<protein>
    <submittedName>
        <fullName evidence="1">Uncharacterized protein</fullName>
    </submittedName>
</protein>
<proteinExistence type="predicted"/>
<name>A0A4S2L0F7_9HYME</name>
<sequence length="133" mass="14717">MPGVDGTDPGVLPEAHRHLQNDLLQEHGARAALAGVRPKADHRHPADHRIRQNGPWIHEALAGRPDCFIKGRFLRVGCATNEQVPRSPAKLRPIRRHLATAGGVLYDGYGGNEACFLRVRAGQKHRRAEAHRN</sequence>
<dbReference type="Proteomes" id="UP000310200">
    <property type="component" value="Unassembled WGS sequence"/>
</dbReference>
<comment type="caution">
    <text evidence="1">The sequence shown here is derived from an EMBL/GenBank/DDBJ whole genome shotgun (WGS) entry which is preliminary data.</text>
</comment>
<dbReference type="EMBL" id="QBLH01000430">
    <property type="protein sequence ID" value="TGZ55546.1"/>
    <property type="molecule type" value="Genomic_DNA"/>
</dbReference>
<evidence type="ECO:0000313" key="2">
    <source>
        <dbReference type="Proteomes" id="UP000310200"/>
    </source>
</evidence>
<keyword evidence="2" id="KW-1185">Reference proteome</keyword>